<dbReference type="SUPFAM" id="SSF81383">
    <property type="entry name" value="F-box domain"/>
    <property type="match status" value="1"/>
</dbReference>
<dbReference type="PANTHER" id="PTHR31293">
    <property type="entry name" value="RNI-LIKE SUPERFAMILY PROTEIN"/>
    <property type="match status" value="1"/>
</dbReference>
<proteinExistence type="predicted"/>
<dbReference type="Pfam" id="PF00646">
    <property type="entry name" value="F-box"/>
    <property type="match status" value="1"/>
</dbReference>
<evidence type="ECO:0000259" key="1">
    <source>
        <dbReference type="PROSITE" id="PS50181"/>
    </source>
</evidence>
<dbReference type="PANTHER" id="PTHR31293:SF16">
    <property type="entry name" value="RNI-LIKE SUPERFAMILY PROTEIN"/>
    <property type="match status" value="1"/>
</dbReference>
<dbReference type="Proteomes" id="UP001558713">
    <property type="component" value="Unassembled WGS sequence"/>
</dbReference>
<organism evidence="2 3">
    <name type="scientific">Cardamine amara subsp. amara</name>
    <dbReference type="NCBI Taxonomy" id="228776"/>
    <lineage>
        <taxon>Eukaryota</taxon>
        <taxon>Viridiplantae</taxon>
        <taxon>Streptophyta</taxon>
        <taxon>Embryophyta</taxon>
        <taxon>Tracheophyta</taxon>
        <taxon>Spermatophyta</taxon>
        <taxon>Magnoliopsida</taxon>
        <taxon>eudicotyledons</taxon>
        <taxon>Gunneridae</taxon>
        <taxon>Pentapetalae</taxon>
        <taxon>rosids</taxon>
        <taxon>malvids</taxon>
        <taxon>Brassicales</taxon>
        <taxon>Brassicaceae</taxon>
        <taxon>Cardamineae</taxon>
        <taxon>Cardamine</taxon>
    </lineage>
</organism>
<keyword evidence="3" id="KW-1185">Reference proteome</keyword>
<dbReference type="PROSITE" id="PS50181">
    <property type="entry name" value="FBOX"/>
    <property type="match status" value="1"/>
</dbReference>
<dbReference type="CDD" id="cd22160">
    <property type="entry name" value="F-box_AtFBL13-like"/>
    <property type="match status" value="1"/>
</dbReference>
<name>A0ABD1C1M7_CARAN</name>
<protein>
    <submittedName>
        <fullName evidence="2">F-box protein</fullName>
    </submittedName>
</protein>
<dbReference type="InterPro" id="IPR055294">
    <property type="entry name" value="FBL60-like"/>
</dbReference>
<dbReference type="Gene3D" id="1.20.1280.50">
    <property type="match status" value="1"/>
</dbReference>
<dbReference type="AlphaFoldDB" id="A0ABD1C1M7"/>
<gene>
    <name evidence="2" type="ORF">V5N11_025668</name>
</gene>
<dbReference type="InterPro" id="IPR001810">
    <property type="entry name" value="F-box_dom"/>
</dbReference>
<accession>A0ABD1C1M7</accession>
<dbReference type="EMBL" id="JBANAX010000076">
    <property type="protein sequence ID" value="KAL1223335.1"/>
    <property type="molecule type" value="Genomic_DNA"/>
</dbReference>
<reference evidence="2 3" key="1">
    <citation type="submission" date="2024-04" db="EMBL/GenBank/DDBJ databases">
        <title>Genome assembly C_amara_ONT_v2.</title>
        <authorList>
            <person name="Yant L."/>
            <person name="Moore C."/>
            <person name="Slenker M."/>
        </authorList>
    </citation>
    <scope>NUCLEOTIDE SEQUENCE [LARGE SCALE GENOMIC DNA]</scope>
    <source>
        <tissue evidence="2">Leaf</tissue>
    </source>
</reference>
<dbReference type="InterPro" id="IPR053781">
    <property type="entry name" value="F-box_AtFBL13-like"/>
</dbReference>
<evidence type="ECO:0000313" key="3">
    <source>
        <dbReference type="Proteomes" id="UP001558713"/>
    </source>
</evidence>
<feature type="domain" description="F-box" evidence="1">
    <location>
        <begin position="1"/>
        <end position="51"/>
    </location>
</feature>
<comment type="caution">
    <text evidence="2">The sequence shown here is derived from an EMBL/GenBank/DDBJ whole genome shotgun (WGS) entry which is preliminary data.</text>
</comment>
<evidence type="ECO:0000313" key="2">
    <source>
        <dbReference type="EMBL" id="KAL1223335.1"/>
    </source>
</evidence>
<dbReference type="InterPro" id="IPR036047">
    <property type="entry name" value="F-box-like_dom_sf"/>
</dbReference>
<sequence length="143" mass="16236">MDRISNLPDEIICHILSFLTTNEAALTSILSKKWRNLFALVPNLDIDYDNFQYPNQGKRDIDGLRKSFMDSIDRVLALQGNSPIKKFSLKCTDAADSVRVDSWISNVLVSGVSELQLSIILDSDLKYHSNYIVFLQNVLKARN</sequence>